<feature type="region of interest" description="Disordered" evidence="12">
    <location>
        <begin position="34"/>
        <end position="157"/>
    </location>
</feature>
<keyword evidence="10" id="KW-1089">Inhibition of host MDA5 by virus</keyword>
<evidence type="ECO:0000256" key="10">
    <source>
        <dbReference type="ARBA" id="ARBA00023260"/>
    </source>
</evidence>
<keyword evidence="9" id="KW-0922">Interferon antiviral system evasion</keyword>
<sequence length="302" mass="33470">MTSYTTSELKKLVQDGMETIEFIQQNKEDIQKTYGRSAIEKPSTKERTVAWEKFTKDKNLRGEMGTRGLGSNQGGKEEGGKPNAEDSRQDRGRGTAEGSDHGSNSSGETIQPINLTNYPHNCERNRPNTGHEKVDDAKPGCSFSGGTEDNSGGHSASYITTSDYNQILNFDEETNKVETDPSHQTTMTIRDATADDLGLVLTGEPGNVHKRLRGITSSTLEPINEAGPSSGIKKGHRREYCIDTFGGKVYVREWCNPVCSKITTTPVQQKCVCGECPRVCSNCIKDRELYQRHSDYTRLYIN</sequence>
<evidence type="ECO:0000256" key="3">
    <source>
        <dbReference type="ARBA" id="ARBA00022482"/>
    </source>
</evidence>
<evidence type="ECO:0000259" key="13">
    <source>
        <dbReference type="Pfam" id="PF13008"/>
    </source>
</evidence>
<protein>
    <recommendedName>
        <fullName evidence="2">Non-structural protein V</fullName>
    </recommendedName>
</protein>
<evidence type="ECO:0000256" key="6">
    <source>
        <dbReference type="ARBA" id="ARBA00022632"/>
    </source>
</evidence>
<organism evidence="15 16">
    <name type="scientific">Meliandou mastomys virus</name>
    <dbReference type="NCBI Taxonomy" id="2940987"/>
    <lineage>
        <taxon>Viruses</taxon>
        <taxon>Riboviria</taxon>
        <taxon>Orthornavirae</taxon>
        <taxon>Negarnaviricota</taxon>
        <taxon>Haploviricotina</taxon>
        <taxon>Monjiviricetes</taxon>
        <taxon>Mononegavirales</taxon>
        <taxon>Paramyxoviridae</taxon>
        <taxon>Orthoparamyxovirinae</taxon>
        <taxon>Jeilongvirus</taxon>
        <taxon>Jeilongvirus nzerekorense</taxon>
    </lineage>
</organism>
<evidence type="ECO:0000256" key="2">
    <source>
        <dbReference type="ARBA" id="ARBA00016223"/>
    </source>
</evidence>
<evidence type="ECO:0000256" key="12">
    <source>
        <dbReference type="SAM" id="MobiDB-lite"/>
    </source>
</evidence>
<dbReference type="GO" id="GO:0039554">
    <property type="term" value="P:symbiont-mediated suppression of host cytoplasmic pattern recognition receptor signaling pathway via inhibition of MDA-5 activity"/>
    <property type="evidence" value="ECO:0007669"/>
    <property type="project" value="UniProtKB-KW"/>
</dbReference>
<name>A0AAE9KYK0_9MONO</name>
<dbReference type="Gene3D" id="6.10.250.2490">
    <property type="match status" value="1"/>
</dbReference>
<accession>A0AAE9KYK0</accession>
<comment type="subcellular location">
    <subcellularLocation>
        <location evidence="1">Host cell</location>
    </subcellularLocation>
</comment>
<keyword evidence="6" id="KW-1090">Inhibition of host innate immune response by virus</keyword>
<evidence type="ECO:0000256" key="8">
    <source>
        <dbReference type="ARBA" id="ARBA00022833"/>
    </source>
</evidence>
<keyword evidence="4" id="KW-0691">RNA editing</keyword>
<dbReference type="Pfam" id="PF13008">
    <property type="entry name" value="zf-Paramyx-P"/>
    <property type="match status" value="1"/>
</dbReference>
<dbReference type="InterPro" id="IPR024279">
    <property type="entry name" value="Paramyx_V_Zn-bd"/>
</dbReference>
<keyword evidence="7" id="KW-0479">Metal-binding</keyword>
<feature type="domain" description="Paramyxovirinae protein V zinc-binding" evidence="13">
    <location>
        <begin position="241"/>
        <end position="283"/>
    </location>
</feature>
<keyword evidence="11" id="KW-0899">Viral immunoevasion</keyword>
<feature type="compositionally biased region" description="Basic and acidic residues" evidence="12">
    <location>
        <begin position="75"/>
        <end position="100"/>
    </location>
</feature>
<dbReference type="Proteomes" id="UP001251390">
    <property type="component" value="Segment"/>
</dbReference>
<dbReference type="EMBL" id="OK623361">
    <property type="protein sequence ID" value="UQM99594.1"/>
    <property type="molecule type" value="Viral_cRNA"/>
</dbReference>
<feature type="compositionally biased region" description="Basic and acidic residues" evidence="12">
    <location>
        <begin position="38"/>
        <end position="61"/>
    </location>
</feature>
<keyword evidence="3" id="KW-1113">Inhibition of host RLR pathway by virus</keyword>
<feature type="compositionally biased region" description="Polar residues" evidence="12">
    <location>
        <begin position="101"/>
        <end position="119"/>
    </location>
</feature>
<dbReference type="InterPro" id="IPR025909">
    <property type="entry name" value="Soyouz_module"/>
</dbReference>
<proteinExistence type="predicted"/>
<evidence type="ECO:0000256" key="11">
    <source>
        <dbReference type="ARBA" id="ARBA00023280"/>
    </source>
</evidence>
<feature type="compositionally biased region" description="Basic and acidic residues" evidence="12">
    <location>
        <begin position="121"/>
        <end position="138"/>
    </location>
</feature>
<evidence type="ECO:0000256" key="7">
    <source>
        <dbReference type="ARBA" id="ARBA00022723"/>
    </source>
</evidence>
<dbReference type="Gene3D" id="4.10.80.340">
    <property type="match status" value="1"/>
</dbReference>
<evidence type="ECO:0000313" key="15">
    <source>
        <dbReference type="EMBL" id="UQM99594.1"/>
    </source>
</evidence>
<feature type="compositionally biased region" description="Polar residues" evidence="12">
    <location>
        <begin position="144"/>
        <end position="157"/>
    </location>
</feature>
<dbReference type="GO" id="GO:0046872">
    <property type="term" value="F:metal ion binding"/>
    <property type="evidence" value="ECO:0007669"/>
    <property type="project" value="UniProtKB-KW"/>
</dbReference>
<evidence type="ECO:0000256" key="1">
    <source>
        <dbReference type="ARBA" id="ARBA00004340"/>
    </source>
</evidence>
<evidence type="ECO:0000256" key="4">
    <source>
        <dbReference type="ARBA" id="ARBA00022495"/>
    </source>
</evidence>
<keyword evidence="8" id="KW-0862">Zinc</keyword>
<evidence type="ECO:0000256" key="5">
    <source>
        <dbReference type="ARBA" id="ARBA00022581"/>
    </source>
</evidence>
<evidence type="ECO:0000256" key="9">
    <source>
        <dbReference type="ARBA" id="ARBA00023258"/>
    </source>
</evidence>
<dbReference type="GO" id="GO:0043657">
    <property type="term" value="C:host cell"/>
    <property type="evidence" value="ECO:0007669"/>
    <property type="project" value="UniProtKB-SubCell"/>
</dbReference>
<evidence type="ECO:0000313" key="16">
    <source>
        <dbReference type="Proteomes" id="UP001251390"/>
    </source>
</evidence>
<evidence type="ECO:0000259" key="14">
    <source>
        <dbReference type="Pfam" id="PF14313"/>
    </source>
</evidence>
<dbReference type="Pfam" id="PF14313">
    <property type="entry name" value="Soyouz_module"/>
    <property type="match status" value="1"/>
</dbReference>
<feature type="domain" description="Phosphoprotein P soyouz module" evidence="14">
    <location>
        <begin position="1"/>
        <end position="57"/>
    </location>
</feature>
<gene>
    <name evidence="15" type="primary">P/V/C</name>
</gene>
<reference evidence="15" key="1">
    <citation type="journal article" date="2022" name="bioRxiv">
        <title>The characterization of multiple novel paramyxovirus species highlights the diverse nature of the subfamily Orthoparamyxovirinae.</title>
        <authorList>
            <person name="Vanmechelen B."/>
            <person name="Meurs S."/>
            <person name="Horemans M."/>
            <person name="Loosen A."/>
            <person name="Maes T.J."/>
            <person name="Laenen L."/>
            <person name="Vergote V."/>
            <person name="Koundouno F.R."/>
            <person name="Magassouba N."/>
            <person name="Konde M.K."/>
            <person name="Conde I.S."/>
            <person name="Carroll M.W."/>
            <person name="Maes P."/>
        </authorList>
    </citation>
    <scope>NUCLEOTIDE SEQUENCE</scope>
    <source>
        <strain evidence="15">GN/Meliandou/Me/1/2018</strain>
    </source>
</reference>
<keyword evidence="16" id="KW-1185">Reference proteome</keyword>
<keyword evidence="5" id="KW-0945">Host-virus interaction</keyword>